<dbReference type="Proteomes" id="UP000030703">
    <property type="component" value="Unassembled WGS sequence"/>
</dbReference>
<organism evidence="2">
    <name type="scientific">Fusarium oxysporum f. sp. melonis 26406</name>
    <dbReference type="NCBI Taxonomy" id="1089452"/>
    <lineage>
        <taxon>Eukaryota</taxon>
        <taxon>Fungi</taxon>
        <taxon>Dikarya</taxon>
        <taxon>Ascomycota</taxon>
        <taxon>Pezizomycotina</taxon>
        <taxon>Sordariomycetes</taxon>
        <taxon>Hypocreomycetidae</taxon>
        <taxon>Hypocreales</taxon>
        <taxon>Nectriaceae</taxon>
        <taxon>Fusarium</taxon>
        <taxon>Fusarium oxysporum species complex</taxon>
    </lineage>
</organism>
<reference evidence="2" key="1">
    <citation type="submission" date="2012-04" db="EMBL/GenBank/DDBJ databases">
        <title>The Genome Sequence of Fusarium oxysporum melonis.</title>
        <authorList>
            <consortium name="The Broad Institute Genome Sequencing Platform"/>
            <person name="Ma L.-J."/>
            <person name="Gale L.R."/>
            <person name="Schwartz D.C."/>
            <person name="Zhou S."/>
            <person name="Corby-Kistler H."/>
            <person name="Young S.K."/>
            <person name="Zeng Q."/>
            <person name="Gargeya S."/>
            <person name="Fitzgerald M."/>
            <person name="Haas B."/>
            <person name="Abouelleil A."/>
            <person name="Alvarado L."/>
            <person name="Arachchi H.M."/>
            <person name="Berlin A."/>
            <person name="Brown A."/>
            <person name="Chapman S.B."/>
            <person name="Chen Z."/>
            <person name="Dunbar C."/>
            <person name="Freedman E."/>
            <person name="Gearin G."/>
            <person name="Goldberg J."/>
            <person name="Griggs A."/>
            <person name="Gujja S."/>
            <person name="Heiman D."/>
            <person name="Howarth C."/>
            <person name="Larson L."/>
            <person name="Lui A."/>
            <person name="MacDonald P.J.P."/>
            <person name="Montmayeur A."/>
            <person name="Murphy C."/>
            <person name="Neiman D."/>
            <person name="Pearson M."/>
            <person name="Priest M."/>
            <person name="Roberts A."/>
            <person name="Saif S."/>
            <person name="Shea T."/>
            <person name="Shenoy N."/>
            <person name="Sisk P."/>
            <person name="Stolte C."/>
            <person name="Sykes S."/>
            <person name="Wortman J."/>
            <person name="Nusbaum C."/>
            <person name="Birren B."/>
        </authorList>
    </citation>
    <scope>NUCLEOTIDE SEQUENCE</scope>
    <source>
        <strain evidence="2">26406</strain>
    </source>
</reference>
<reference evidence="2" key="2">
    <citation type="submission" date="2012-05" db="EMBL/GenBank/DDBJ databases">
        <title>Annotation of the Genome Sequence of Fusarium oxysporum f. sp. melonis 26406.</title>
        <authorList>
            <consortium name="The Broad Institute Genomics Platform"/>
            <person name="Ma L.-J."/>
            <person name="Corby-Kistler H."/>
            <person name="Broz K."/>
            <person name="Gale L.R."/>
            <person name="Jonkers W."/>
            <person name="O'Donnell K."/>
            <person name="Ploetz R."/>
            <person name="Steinberg C."/>
            <person name="Schwartz D.C."/>
            <person name="VanEtten H."/>
            <person name="Zhou S."/>
            <person name="Young S.K."/>
            <person name="Zeng Q."/>
            <person name="Gargeya S."/>
            <person name="Fitzgerald M."/>
            <person name="Abouelleil A."/>
            <person name="Alvarado L."/>
            <person name="Chapman S.B."/>
            <person name="Gainer-Dewar J."/>
            <person name="Goldberg J."/>
            <person name="Griggs A."/>
            <person name="Gujja S."/>
            <person name="Hansen M."/>
            <person name="Howarth C."/>
            <person name="Imamovic A."/>
            <person name="Ireland A."/>
            <person name="Larimer J."/>
            <person name="McCowan C."/>
            <person name="Murphy C."/>
            <person name="Pearson M."/>
            <person name="Poon T.W."/>
            <person name="Priest M."/>
            <person name="Roberts A."/>
            <person name="Saif S."/>
            <person name="Shea T."/>
            <person name="Sykes S."/>
            <person name="Wortman J."/>
            <person name="Nusbaum C."/>
            <person name="Birren B."/>
        </authorList>
    </citation>
    <scope>NUCLEOTIDE SEQUENCE</scope>
    <source>
        <strain evidence="2">26406</strain>
    </source>
</reference>
<evidence type="ECO:0000313" key="2">
    <source>
        <dbReference type="EMBL" id="EXK25601.1"/>
    </source>
</evidence>
<protein>
    <submittedName>
        <fullName evidence="2">Uncharacterized protein</fullName>
    </submittedName>
</protein>
<feature type="region of interest" description="Disordered" evidence="1">
    <location>
        <begin position="1"/>
        <end position="98"/>
    </location>
</feature>
<dbReference type="EMBL" id="JH659392">
    <property type="protein sequence ID" value="EXK25601.1"/>
    <property type="molecule type" value="Genomic_DNA"/>
</dbReference>
<proteinExistence type="predicted"/>
<gene>
    <name evidence="2" type="ORF">FOMG_17763</name>
</gene>
<feature type="compositionally biased region" description="Polar residues" evidence="1">
    <location>
        <begin position="88"/>
        <end position="98"/>
    </location>
</feature>
<dbReference type="AlphaFoldDB" id="W9ZX08"/>
<evidence type="ECO:0000256" key="1">
    <source>
        <dbReference type="SAM" id="MobiDB-lite"/>
    </source>
</evidence>
<sequence>MIEIAMGDDLPSGSDQASEASPPAPASHRSHNRGDSVLPAAVERSMSDPPFEAPYESIPMPRQMKYPPPVPLNPDVLSSPISPRSKHLSTGLNRNEMI</sequence>
<dbReference type="VEuPathDB" id="FungiDB:FOMG_17763"/>
<dbReference type="OrthoDB" id="5095473at2759"/>
<name>W9ZX08_FUSOX</name>
<accession>W9ZX08</accession>
<dbReference type="HOGENOM" id="CLU_2223385_0_0_1"/>